<reference evidence="2" key="1">
    <citation type="journal article" date="2014" name="Int. J. Syst. Evol. Microbiol.">
        <title>Complete genome sequence of Corynebacterium casei LMG S-19264T (=DSM 44701T), isolated from a smear-ripened cheese.</title>
        <authorList>
            <consortium name="US DOE Joint Genome Institute (JGI-PGF)"/>
            <person name="Walter F."/>
            <person name="Albersmeier A."/>
            <person name="Kalinowski J."/>
            <person name="Ruckert C."/>
        </authorList>
    </citation>
    <scope>NUCLEOTIDE SEQUENCE</scope>
    <source>
        <strain evidence="2">CGMCC 4.7201</strain>
    </source>
</reference>
<dbReference type="AlphaFoldDB" id="A0A917ZQY3"/>
<proteinExistence type="predicted"/>
<feature type="region of interest" description="Disordered" evidence="1">
    <location>
        <begin position="21"/>
        <end position="88"/>
    </location>
</feature>
<dbReference type="PANTHER" id="PTHR43384">
    <property type="entry name" value="SEPTUM SITE-DETERMINING PROTEIN MIND HOMOLOG, CHLOROPLASTIC-RELATED"/>
    <property type="match status" value="1"/>
</dbReference>
<dbReference type="GO" id="GO:0016887">
    <property type="term" value="F:ATP hydrolysis activity"/>
    <property type="evidence" value="ECO:0007669"/>
    <property type="project" value="TreeGrafter"/>
</dbReference>
<dbReference type="GO" id="GO:0005524">
    <property type="term" value="F:ATP binding"/>
    <property type="evidence" value="ECO:0007669"/>
    <property type="project" value="TreeGrafter"/>
</dbReference>
<dbReference type="InterPro" id="IPR017746">
    <property type="entry name" value="Cellulose_synthase_operon_BcsQ"/>
</dbReference>
<dbReference type="Pfam" id="PF06564">
    <property type="entry name" value="CBP_BcsQ"/>
    <property type="match status" value="1"/>
</dbReference>
<keyword evidence="3" id="KW-1185">Reference proteome</keyword>
<dbReference type="SUPFAM" id="SSF52540">
    <property type="entry name" value="P-loop containing nucleoside triphosphate hydrolases"/>
    <property type="match status" value="1"/>
</dbReference>
<accession>A0A917ZQY3</accession>
<feature type="region of interest" description="Disordered" evidence="1">
    <location>
        <begin position="100"/>
        <end position="126"/>
    </location>
</feature>
<reference evidence="2" key="2">
    <citation type="submission" date="2020-09" db="EMBL/GenBank/DDBJ databases">
        <authorList>
            <person name="Sun Q."/>
            <person name="Zhou Y."/>
        </authorList>
    </citation>
    <scope>NUCLEOTIDE SEQUENCE</scope>
    <source>
        <strain evidence="2">CGMCC 4.7201</strain>
    </source>
</reference>
<dbReference type="PANTHER" id="PTHR43384:SF14">
    <property type="entry name" value="ESX-1 SECRETION-ASSOCIATED PROTEIN ESPI"/>
    <property type="match status" value="1"/>
</dbReference>
<dbReference type="EMBL" id="BMMS01000013">
    <property type="protein sequence ID" value="GGO89376.1"/>
    <property type="molecule type" value="Genomic_DNA"/>
</dbReference>
<dbReference type="RefSeq" id="WP_189132382.1">
    <property type="nucleotide sequence ID" value="NZ_BMMS01000013.1"/>
</dbReference>
<dbReference type="InterPro" id="IPR027417">
    <property type="entry name" value="P-loop_NTPase"/>
</dbReference>
<gene>
    <name evidence="2" type="ORF">GCM10012280_32370</name>
</gene>
<organism evidence="2 3">
    <name type="scientific">Wenjunlia tyrosinilytica</name>
    <dbReference type="NCBI Taxonomy" id="1544741"/>
    <lineage>
        <taxon>Bacteria</taxon>
        <taxon>Bacillati</taxon>
        <taxon>Actinomycetota</taxon>
        <taxon>Actinomycetes</taxon>
        <taxon>Kitasatosporales</taxon>
        <taxon>Streptomycetaceae</taxon>
        <taxon>Wenjunlia</taxon>
    </lineage>
</organism>
<dbReference type="Gene3D" id="3.40.50.300">
    <property type="entry name" value="P-loop containing nucleotide triphosphate hydrolases"/>
    <property type="match status" value="1"/>
</dbReference>
<evidence type="ECO:0000256" key="1">
    <source>
        <dbReference type="SAM" id="MobiDB-lite"/>
    </source>
</evidence>
<evidence type="ECO:0000313" key="3">
    <source>
        <dbReference type="Proteomes" id="UP000641932"/>
    </source>
</evidence>
<evidence type="ECO:0000313" key="2">
    <source>
        <dbReference type="EMBL" id="GGO89376.1"/>
    </source>
</evidence>
<name>A0A917ZQY3_9ACTN</name>
<dbReference type="InterPro" id="IPR050625">
    <property type="entry name" value="ParA/MinD_ATPase"/>
</dbReference>
<sequence length="393" mass="40922">MAADDWQGDLLRQLGGEACQGAFGPPGSGGFSWGIPGIAPDPHLPVPAAPPPLLPKPIPAEPFPAEPFPAKPLPPKPRHPPAIAPPAAPAGLIDHALVQAQRRPRSGDSAAARARRSLRELTGASPARAVEAATEVARDLQQPITTGRQIVVTSIRGGAGKTTVAALLGRTFEHYRRDPVLTVEADAALGTLPIRLGAAAVRWTCADLAQVIDPSMQLTDITGCLARLPDGGWLLPGSRGNVGARLELPQYQSVMVALRRYFAITVVDCPTLPGELARTALAAAQGRVVVAPATVEGVASTRSVLDWMAGLRRAGMLARTVVVLVSSSPHTTIDAEAAADHLRLDGVAVLALPYDRHLAAGGVIQASLLARGTRETAARLAAEVLNRAVGSRR</sequence>
<dbReference type="GO" id="GO:0051782">
    <property type="term" value="P:negative regulation of cell division"/>
    <property type="evidence" value="ECO:0007669"/>
    <property type="project" value="TreeGrafter"/>
</dbReference>
<feature type="compositionally biased region" description="Pro residues" evidence="1">
    <location>
        <begin position="42"/>
        <end position="88"/>
    </location>
</feature>
<dbReference type="GO" id="GO:0009898">
    <property type="term" value="C:cytoplasmic side of plasma membrane"/>
    <property type="evidence" value="ECO:0007669"/>
    <property type="project" value="TreeGrafter"/>
</dbReference>
<evidence type="ECO:0008006" key="4">
    <source>
        <dbReference type="Google" id="ProtNLM"/>
    </source>
</evidence>
<dbReference type="GO" id="GO:0005829">
    <property type="term" value="C:cytosol"/>
    <property type="evidence" value="ECO:0007669"/>
    <property type="project" value="TreeGrafter"/>
</dbReference>
<comment type="caution">
    <text evidence="2">The sequence shown here is derived from an EMBL/GenBank/DDBJ whole genome shotgun (WGS) entry which is preliminary data.</text>
</comment>
<dbReference type="Proteomes" id="UP000641932">
    <property type="component" value="Unassembled WGS sequence"/>
</dbReference>
<protein>
    <recommendedName>
        <fullName evidence="4">MinD-like ATPase involved in chromosome partitioning or flagellar assembly</fullName>
    </recommendedName>
</protein>